<dbReference type="Proteomes" id="UP000323994">
    <property type="component" value="Unassembled WGS sequence"/>
</dbReference>
<gene>
    <name evidence="1" type="ORF">FEM33_15275</name>
</gene>
<evidence type="ECO:0000313" key="2">
    <source>
        <dbReference type="Proteomes" id="UP000323994"/>
    </source>
</evidence>
<organism evidence="1 2">
    <name type="scientific">Dyadobacter flavalbus</name>
    <dbReference type="NCBI Taxonomy" id="2579942"/>
    <lineage>
        <taxon>Bacteria</taxon>
        <taxon>Pseudomonadati</taxon>
        <taxon>Bacteroidota</taxon>
        <taxon>Cytophagia</taxon>
        <taxon>Cytophagales</taxon>
        <taxon>Spirosomataceae</taxon>
        <taxon>Dyadobacter</taxon>
    </lineage>
</organism>
<comment type="caution">
    <text evidence="1">The sequence shown here is derived from an EMBL/GenBank/DDBJ whole genome shotgun (WGS) entry which is preliminary data.</text>
</comment>
<dbReference type="EMBL" id="VBSN01000042">
    <property type="protein sequence ID" value="KAA6438874.1"/>
    <property type="molecule type" value="Genomic_DNA"/>
</dbReference>
<dbReference type="AlphaFoldDB" id="A0A5M8QVN7"/>
<dbReference type="RefSeq" id="WP_139012893.1">
    <property type="nucleotide sequence ID" value="NZ_VBSN01000042.1"/>
</dbReference>
<keyword evidence="2" id="KW-1185">Reference proteome</keyword>
<dbReference type="OrthoDB" id="9844940at2"/>
<proteinExistence type="predicted"/>
<name>A0A5M8QVN7_9BACT</name>
<accession>A0A5M8QVN7</accession>
<reference evidence="1 2" key="1">
    <citation type="submission" date="2019-05" db="EMBL/GenBank/DDBJ databases">
        <authorList>
            <person name="Qu J.-H."/>
        </authorList>
    </citation>
    <scope>NUCLEOTIDE SEQUENCE [LARGE SCALE GENOMIC DNA]</scope>
    <source>
        <strain evidence="1 2">NS28</strain>
    </source>
</reference>
<protein>
    <submittedName>
        <fullName evidence="1">Uncharacterized protein</fullName>
    </submittedName>
</protein>
<sequence>MEPAIQNATKRFRPLHCVPAVDNSRNSIPSHSVESILLQFGSDAFEPNILNSRGSGSELVPKMRLRFTAKEWFGLEFNYRLFIMKAFYDNL</sequence>
<evidence type="ECO:0000313" key="1">
    <source>
        <dbReference type="EMBL" id="KAA6438874.1"/>
    </source>
</evidence>